<evidence type="ECO:0000313" key="3">
    <source>
        <dbReference type="Proteomes" id="UP001595901"/>
    </source>
</evidence>
<dbReference type="RefSeq" id="WP_380429196.1">
    <property type="nucleotide sequence ID" value="NZ_JBHSAC010000007.1"/>
</dbReference>
<evidence type="ECO:0000256" key="1">
    <source>
        <dbReference type="SAM" id="Phobius"/>
    </source>
</evidence>
<name>A0ABV8CYT9_9STRE</name>
<dbReference type="EMBL" id="JBHSAC010000007">
    <property type="protein sequence ID" value="MFC3931331.1"/>
    <property type="molecule type" value="Genomic_DNA"/>
</dbReference>
<gene>
    <name evidence="2" type="ORF">ACFOSE_00725</name>
</gene>
<keyword evidence="1" id="KW-0812">Transmembrane</keyword>
<organism evidence="2 3">
    <name type="scientific">Streptococcus dentapri</name>
    <dbReference type="NCBI Taxonomy" id="573564"/>
    <lineage>
        <taxon>Bacteria</taxon>
        <taxon>Bacillati</taxon>
        <taxon>Bacillota</taxon>
        <taxon>Bacilli</taxon>
        <taxon>Lactobacillales</taxon>
        <taxon>Streptococcaceae</taxon>
        <taxon>Streptococcus</taxon>
    </lineage>
</organism>
<dbReference type="Proteomes" id="UP001595901">
    <property type="component" value="Unassembled WGS sequence"/>
</dbReference>
<dbReference type="Pfam" id="PF22564">
    <property type="entry name" value="HAAS"/>
    <property type="match status" value="1"/>
</dbReference>
<feature type="transmembrane region" description="Helical" evidence="1">
    <location>
        <begin position="79"/>
        <end position="102"/>
    </location>
</feature>
<comment type="caution">
    <text evidence="2">The sequence shown here is derived from an EMBL/GenBank/DDBJ whole genome shotgun (WGS) entry which is preliminary data.</text>
</comment>
<keyword evidence="1" id="KW-1133">Transmembrane helix</keyword>
<proteinExistence type="predicted"/>
<sequence length="194" mass="21329">MTRNDYLKKLDKYLKKLPQKDYEEAMEYFTEYFDEAGSENEEQVIQELGDPGETANEILSNLLKEKANHTNSSPKNYAAIVWIAILAVFASPIALPLAFAFIGFLLTFLIMGAAFIFILFTFALTGLITGVAIFIDGIRYLSVTAAGSSMGVGLGLLCVGLALLAILAGSELSKWFSRGTVRLVRWTIKKGRGQ</sequence>
<evidence type="ECO:0000313" key="2">
    <source>
        <dbReference type="EMBL" id="MFC3931331.1"/>
    </source>
</evidence>
<feature type="transmembrane region" description="Helical" evidence="1">
    <location>
        <begin position="108"/>
        <end position="135"/>
    </location>
</feature>
<feature type="transmembrane region" description="Helical" evidence="1">
    <location>
        <begin position="147"/>
        <end position="168"/>
    </location>
</feature>
<reference evidence="3" key="1">
    <citation type="journal article" date="2019" name="Int. J. Syst. Evol. Microbiol.">
        <title>The Global Catalogue of Microorganisms (GCM) 10K type strain sequencing project: providing services to taxonomists for standard genome sequencing and annotation.</title>
        <authorList>
            <consortium name="The Broad Institute Genomics Platform"/>
            <consortium name="The Broad Institute Genome Sequencing Center for Infectious Disease"/>
            <person name="Wu L."/>
            <person name="Ma J."/>
        </authorList>
    </citation>
    <scope>NUCLEOTIDE SEQUENCE [LARGE SCALE GENOMIC DNA]</scope>
    <source>
        <strain evidence="3">CCUG 58728</strain>
    </source>
</reference>
<accession>A0ABV8CYT9</accession>
<keyword evidence="3" id="KW-1185">Reference proteome</keyword>
<keyword evidence="1" id="KW-0472">Membrane</keyword>
<protein>
    <submittedName>
        <fullName evidence="2">DUF1700 domain-containing protein</fullName>
    </submittedName>
</protein>